<protein>
    <submittedName>
        <fullName evidence="2">Transposase</fullName>
    </submittedName>
</protein>
<proteinExistence type="predicted"/>
<accession>A0A914HS15</accession>
<reference evidence="2" key="1">
    <citation type="submission" date="2022-11" db="UniProtKB">
        <authorList>
            <consortium name="WormBaseParasite"/>
        </authorList>
    </citation>
    <scope>IDENTIFICATION</scope>
</reference>
<dbReference type="WBParaSite" id="Gr19_v10_g3205.t2">
    <property type="protein sequence ID" value="Gr19_v10_g3205.t2"/>
    <property type="gene ID" value="Gr19_v10_g3205"/>
</dbReference>
<evidence type="ECO:0000313" key="2">
    <source>
        <dbReference type="WBParaSite" id="Gr19_v10_g3205.t2"/>
    </source>
</evidence>
<organism evidence="1 2">
    <name type="scientific">Globodera rostochiensis</name>
    <name type="common">Golden nematode worm</name>
    <name type="synonym">Heterodera rostochiensis</name>
    <dbReference type="NCBI Taxonomy" id="31243"/>
    <lineage>
        <taxon>Eukaryota</taxon>
        <taxon>Metazoa</taxon>
        <taxon>Ecdysozoa</taxon>
        <taxon>Nematoda</taxon>
        <taxon>Chromadorea</taxon>
        <taxon>Rhabditida</taxon>
        <taxon>Tylenchina</taxon>
        <taxon>Tylenchomorpha</taxon>
        <taxon>Tylenchoidea</taxon>
        <taxon>Heteroderidae</taxon>
        <taxon>Heteroderinae</taxon>
        <taxon>Globodera</taxon>
    </lineage>
</organism>
<keyword evidence="1" id="KW-1185">Reference proteome</keyword>
<name>A0A914HS15_GLORO</name>
<evidence type="ECO:0000313" key="1">
    <source>
        <dbReference type="Proteomes" id="UP000887572"/>
    </source>
</evidence>
<dbReference type="AlphaFoldDB" id="A0A914HS15"/>
<dbReference type="Proteomes" id="UP000887572">
    <property type="component" value="Unplaced"/>
</dbReference>
<sequence length="114" mass="13236">MKAELTRAGFKNSYKQEIDKTVTKELGLNFTTIYAWKRELGQTMTNYSDNEKFEIVKKLMRMKSGHSAELKRDGFKNSYDHEIDKIVAKELGITDRTISNWKRELGQTGPKSKN</sequence>